<evidence type="ECO:0000256" key="1">
    <source>
        <dbReference type="SAM" id="MobiDB-lite"/>
    </source>
</evidence>
<dbReference type="EMBL" id="OY882858">
    <property type="protein sequence ID" value="CAK6432306.1"/>
    <property type="molecule type" value="Genomic_DNA"/>
</dbReference>
<name>A0ABN9Z218_PIPNA</name>
<gene>
    <name evidence="2" type="ORF">MPIPNATIZW_LOCUS612</name>
</gene>
<proteinExistence type="predicted"/>
<feature type="compositionally biased region" description="Low complexity" evidence="1">
    <location>
        <begin position="86"/>
        <end position="114"/>
    </location>
</feature>
<reference evidence="2" key="1">
    <citation type="submission" date="2023-12" db="EMBL/GenBank/DDBJ databases">
        <authorList>
            <person name="Brown T."/>
        </authorList>
    </citation>
    <scope>NUCLEOTIDE SEQUENCE</scope>
</reference>
<keyword evidence="3" id="KW-1185">Reference proteome</keyword>
<dbReference type="Proteomes" id="UP001314169">
    <property type="component" value="Chromosome 1"/>
</dbReference>
<evidence type="ECO:0000313" key="3">
    <source>
        <dbReference type="Proteomes" id="UP001314169"/>
    </source>
</evidence>
<sequence length="186" mass="21444">MTHLEVQHKAGIFKRQIIQRRQNLSPDAQRSSNEKMKIRTTSQQTGSLGLSEEGIKEESGSSSFDEEDLRASESKKEFSSKKEESPFSSSSSSSFSSSASFQHSPSLFSPSSESRNYETIGELDWETHVHQNLPGLMDMDQDECIVWPRDSLFRYFELLEKLQYNLEERKRLQEFAVQALMNFEDK</sequence>
<feature type="compositionally biased region" description="Polar residues" evidence="1">
    <location>
        <begin position="19"/>
        <end position="31"/>
    </location>
</feature>
<evidence type="ECO:0000313" key="2">
    <source>
        <dbReference type="EMBL" id="CAK6432306.1"/>
    </source>
</evidence>
<feature type="compositionally biased region" description="Basic and acidic residues" evidence="1">
    <location>
        <begin position="69"/>
        <end position="85"/>
    </location>
</feature>
<dbReference type="PANTHER" id="PTHR46923:SF1">
    <property type="entry name" value="CATION CHANNEL SPERM-ASSOCIATED PROTEIN 2"/>
    <property type="match status" value="1"/>
</dbReference>
<organism evidence="2 3">
    <name type="scientific">Pipistrellus nathusii</name>
    <name type="common">Nathusius' pipistrelle</name>
    <dbReference type="NCBI Taxonomy" id="59473"/>
    <lineage>
        <taxon>Eukaryota</taxon>
        <taxon>Metazoa</taxon>
        <taxon>Chordata</taxon>
        <taxon>Craniata</taxon>
        <taxon>Vertebrata</taxon>
        <taxon>Euteleostomi</taxon>
        <taxon>Mammalia</taxon>
        <taxon>Eutheria</taxon>
        <taxon>Laurasiatheria</taxon>
        <taxon>Chiroptera</taxon>
        <taxon>Yangochiroptera</taxon>
        <taxon>Vespertilionidae</taxon>
        <taxon>Pipistrellus</taxon>
    </lineage>
</organism>
<feature type="region of interest" description="Disordered" evidence="1">
    <location>
        <begin position="1"/>
        <end position="114"/>
    </location>
</feature>
<protein>
    <recommendedName>
        <fullName evidence="4">Cation channel sperm-associated protein 2</fullName>
    </recommendedName>
</protein>
<evidence type="ECO:0008006" key="4">
    <source>
        <dbReference type="Google" id="ProtNLM"/>
    </source>
</evidence>
<dbReference type="PANTHER" id="PTHR46923">
    <property type="entry name" value="CATION CHANNEL SPERM-ASSOCIATED PROTEIN 2"/>
    <property type="match status" value="1"/>
</dbReference>
<dbReference type="InterPro" id="IPR028747">
    <property type="entry name" value="CatSper2"/>
</dbReference>
<accession>A0ABN9Z218</accession>